<organism evidence="1 2">
    <name type="scientific">Candidatus Caccoplasma merdipullorum</name>
    <dbReference type="NCBI Taxonomy" id="2840718"/>
    <lineage>
        <taxon>Bacteria</taxon>
        <taxon>Pseudomonadati</taxon>
        <taxon>Bacteroidota</taxon>
        <taxon>Bacteroidia</taxon>
        <taxon>Bacteroidales</taxon>
        <taxon>Bacteroidaceae</taxon>
        <taxon>Bacteroidaceae incertae sedis</taxon>
        <taxon>Candidatus Caccoplasma</taxon>
    </lineage>
</organism>
<evidence type="ECO:0000313" key="1">
    <source>
        <dbReference type="EMBL" id="MBO8437426.1"/>
    </source>
</evidence>
<proteinExistence type="predicted"/>
<accession>A0A9D9E1C0</accession>
<gene>
    <name evidence="1" type="ORF">IAC54_00810</name>
</gene>
<reference evidence="1" key="1">
    <citation type="submission" date="2020-10" db="EMBL/GenBank/DDBJ databases">
        <authorList>
            <person name="Gilroy R."/>
        </authorList>
    </citation>
    <scope>NUCLEOTIDE SEQUENCE</scope>
    <source>
        <strain evidence="1">G3-4614</strain>
    </source>
</reference>
<dbReference type="AlphaFoldDB" id="A0A9D9E1C0"/>
<protein>
    <submittedName>
        <fullName evidence="1">Uncharacterized protein</fullName>
    </submittedName>
</protein>
<dbReference type="Proteomes" id="UP000823636">
    <property type="component" value="Unassembled WGS sequence"/>
</dbReference>
<sequence length="104" mass="11160">MAEFKLDGRMKVKSLKENFKKNFGATLRVYKSVSCRGAMADDDSTLASLRAEGYKGGELVVGGNLRVGNFEKKIAELYGIGVQVANADNSKLADDKITLVAAGK</sequence>
<reference evidence="1" key="2">
    <citation type="journal article" date="2021" name="PeerJ">
        <title>Extensive microbial diversity within the chicken gut microbiome revealed by metagenomics and culture.</title>
        <authorList>
            <person name="Gilroy R."/>
            <person name="Ravi A."/>
            <person name="Getino M."/>
            <person name="Pursley I."/>
            <person name="Horton D.L."/>
            <person name="Alikhan N.F."/>
            <person name="Baker D."/>
            <person name="Gharbi K."/>
            <person name="Hall N."/>
            <person name="Watson M."/>
            <person name="Adriaenssens E.M."/>
            <person name="Foster-Nyarko E."/>
            <person name="Jarju S."/>
            <person name="Secka A."/>
            <person name="Antonio M."/>
            <person name="Oren A."/>
            <person name="Chaudhuri R.R."/>
            <person name="La Ragione R."/>
            <person name="Hildebrand F."/>
            <person name="Pallen M.J."/>
        </authorList>
    </citation>
    <scope>NUCLEOTIDE SEQUENCE</scope>
    <source>
        <strain evidence="1">G3-4614</strain>
    </source>
</reference>
<evidence type="ECO:0000313" key="2">
    <source>
        <dbReference type="Proteomes" id="UP000823636"/>
    </source>
</evidence>
<name>A0A9D9E1C0_9BACT</name>
<comment type="caution">
    <text evidence="1">The sequence shown here is derived from an EMBL/GenBank/DDBJ whole genome shotgun (WGS) entry which is preliminary data.</text>
</comment>
<dbReference type="EMBL" id="JADIMW010000007">
    <property type="protein sequence ID" value="MBO8437426.1"/>
    <property type="molecule type" value="Genomic_DNA"/>
</dbReference>